<reference evidence="2" key="1">
    <citation type="submission" date="2019-12" db="EMBL/GenBank/DDBJ databases">
        <title>Genome sequencing and annotation of Brassica cretica.</title>
        <authorList>
            <person name="Studholme D.J."/>
            <person name="Sarris P.F."/>
        </authorList>
    </citation>
    <scope>NUCLEOTIDE SEQUENCE</scope>
    <source>
        <strain evidence="2">PFS-001/15</strain>
        <tissue evidence="2">Leaf</tissue>
    </source>
</reference>
<evidence type="ECO:0000313" key="3">
    <source>
        <dbReference type="Proteomes" id="UP000712281"/>
    </source>
</evidence>
<evidence type="ECO:0000313" key="2">
    <source>
        <dbReference type="EMBL" id="KAF2557029.1"/>
    </source>
</evidence>
<feature type="compositionally biased region" description="Low complexity" evidence="1">
    <location>
        <begin position="1"/>
        <end position="19"/>
    </location>
</feature>
<organism evidence="2 3">
    <name type="scientific">Brassica cretica</name>
    <name type="common">Mustard</name>
    <dbReference type="NCBI Taxonomy" id="69181"/>
    <lineage>
        <taxon>Eukaryota</taxon>
        <taxon>Viridiplantae</taxon>
        <taxon>Streptophyta</taxon>
        <taxon>Embryophyta</taxon>
        <taxon>Tracheophyta</taxon>
        <taxon>Spermatophyta</taxon>
        <taxon>Magnoliopsida</taxon>
        <taxon>eudicotyledons</taxon>
        <taxon>Gunneridae</taxon>
        <taxon>Pentapetalae</taxon>
        <taxon>rosids</taxon>
        <taxon>malvids</taxon>
        <taxon>Brassicales</taxon>
        <taxon>Brassicaceae</taxon>
        <taxon>Brassiceae</taxon>
        <taxon>Brassica</taxon>
    </lineage>
</organism>
<evidence type="ECO:0000256" key="1">
    <source>
        <dbReference type="SAM" id="MobiDB-lite"/>
    </source>
</evidence>
<sequence>MRRLISESNSISSSSAIHSAMDPLHPEKSEEDPARTKSREPPKSPTLALTVEITIARMATTA</sequence>
<dbReference type="Proteomes" id="UP000712281">
    <property type="component" value="Unassembled WGS sequence"/>
</dbReference>
<feature type="compositionally biased region" description="Basic and acidic residues" evidence="1">
    <location>
        <begin position="24"/>
        <end position="42"/>
    </location>
</feature>
<dbReference type="EMBL" id="QGKW02001940">
    <property type="protein sequence ID" value="KAF2557029.1"/>
    <property type="molecule type" value="Genomic_DNA"/>
</dbReference>
<proteinExistence type="predicted"/>
<name>A0A8S9HGA1_BRACR</name>
<protein>
    <submittedName>
        <fullName evidence="2">Uncharacterized protein</fullName>
    </submittedName>
</protein>
<accession>A0A8S9HGA1</accession>
<gene>
    <name evidence="2" type="ORF">F2Q68_00018252</name>
</gene>
<feature type="region of interest" description="Disordered" evidence="1">
    <location>
        <begin position="1"/>
        <end position="48"/>
    </location>
</feature>
<dbReference type="AlphaFoldDB" id="A0A8S9HGA1"/>
<comment type="caution">
    <text evidence="2">The sequence shown here is derived from an EMBL/GenBank/DDBJ whole genome shotgun (WGS) entry which is preliminary data.</text>
</comment>